<dbReference type="EMBL" id="ABCS01000014">
    <property type="protein sequence ID" value="EDM80027.1"/>
    <property type="molecule type" value="Genomic_DNA"/>
</dbReference>
<dbReference type="RefSeq" id="WP_006970807.1">
    <property type="nucleotide sequence ID" value="NZ_ABCS01000014.1"/>
</dbReference>
<name>A6G258_9BACT</name>
<dbReference type="SUPFAM" id="SSF55781">
    <property type="entry name" value="GAF domain-like"/>
    <property type="match status" value="1"/>
</dbReference>
<comment type="caution">
    <text evidence="2">The sequence shown here is derived from an EMBL/GenBank/DDBJ whole genome shotgun (WGS) entry which is preliminary data.</text>
</comment>
<evidence type="ECO:0000259" key="1">
    <source>
        <dbReference type="SMART" id="SM00065"/>
    </source>
</evidence>
<dbReference type="AlphaFoldDB" id="A6G258"/>
<dbReference type="STRING" id="391625.PPSIR1_20409"/>
<feature type="domain" description="GAF" evidence="1">
    <location>
        <begin position="21"/>
        <end position="165"/>
    </location>
</feature>
<dbReference type="PANTHER" id="PTHR43102:SF2">
    <property type="entry name" value="GAF DOMAIN-CONTAINING PROTEIN"/>
    <property type="match status" value="1"/>
</dbReference>
<dbReference type="InterPro" id="IPR003018">
    <property type="entry name" value="GAF"/>
</dbReference>
<dbReference type="PANTHER" id="PTHR43102">
    <property type="entry name" value="SLR1143 PROTEIN"/>
    <property type="match status" value="1"/>
</dbReference>
<evidence type="ECO:0000313" key="2">
    <source>
        <dbReference type="EMBL" id="EDM80027.1"/>
    </source>
</evidence>
<keyword evidence="3" id="KW-1185">Reference proteome</keyword>
<dbReference type="eggNOG" id="COG2203">
    <property type="taxonomic scope" value="Bacteria"/>
</dbReference>
<dbReference type="Proteomes" id="UP000005801">
    <property type="component" value="Unassembled WGS sequence"/>
</dbReference>
<dbReference type="Pfam" id="PF01590">
    <property type="entry name" value="GAF"/>
    <property type="match status" value="1"/>
</dbReference>
<accession>A6G258</accession>
<evidence type="ECO:0000313" key="3">
    <source>
        <dbReference type="Proteomes" id="UP000005801"/>
    </source>
</evidence>
<protein>
    <submittedName>
        <fullName evidence="2">Response regulator</fullName>
    </submittedName>
</protein>
<proteinExistence type="predicted"/>
<dbReference type="OrthoDB" id="5571399at2"/>
<dbReference type="InterPro" id="IPR029016">
    <property type="entry name" value="GAF-like_dom_sf"/>
</dbReference>
<organism evidence="2 3">
    <name type="scientific">Plesiocystis pacifica SIR-1</name>
    <dbReference type="NCBI Taxonomy" id="391625"/>
    <lineage>
        <taxon>Bacteria</taxon>
        <taxon>Pseudomonadati</taxon>
        <taxon>Myxococcota</taxon>
        <taxon>Polyangia</taxon>
        <taxon>Nannocystales</taxon>
        <taxon>Nannocystaceae</taxon>
        <taxon>Plesiocystis</taxon>
    </lineage>
</organism>
<reference evidence="2 3" key="1">
    <citation type="submission" date="2007-06" db="EMBL/GenBank/DDBJ databases">
        <authorList>
            <person name="Shimkets L."/>
            <person name="Ferriera S."/>
            <person name="Johnson J."/>
            <person name="Kravitz S."/>
            <person name="Beeson K."/>
            <person name="Sutton G."/>
            <person name="Rogers Y.-H."/>
            <person name="Friedman R."/>
            <person name="Frazier M."/>
            <person name="Venter J.C."/>
        </authorList>
    </citation>
    <scope>NUCLEOTIDE SEQUENCE [LARGE SCALE GENOMIC DNA]</scope>
    <source>
        <strain evidence="2 3">SIR-1</strain>
    </source>
</reference>
<dbReference type="SMART" id="SM00065">
    <property type="entry name" value="GAF"/>
    <property type="match status" value="1"/>
</dbReference>
<sequence length="268" mass="28055">MANLDAKERLAALRGGVTGAQRDPALQAIVREAADQAGTPLALVSLIMGTIQLFRADHGLPPELGVSLATSRCDSFCQFVVQTEAPFVVRHASEDARVPQTVVQSHSVQAYVGVPVRVDGQIVGTLCVLDVQPREFGDEVAAALEPLAARASARLQELADAGARGSRGIDGGPPRTLGEAVEAAADLGFRARLLERAMVEVGPLTRVGQALGEGTLSTALALQAAELLTEAAPVFELLVEEARQLRHASARLHEALESLHAGTDEEGA</sequence>
<gene>
    <name evidence="2" type="ORF">PPSIR1_20409</name>
</gene>
<dbReference type="Gene3D" id="3.30.450.40">
    <property type="match status" value="1"/>
</dbReference>